<accession>A0ACB9ZT79</accession>
<organism evidence="1 2">
    <name type="scientific">Catharanthus roseus</name>
    <name type="common">Madagascar periwinkle</name>
    <name type="synonym">Vinca rosea</name>
    <dbReference type="NCBI Taxonomy" id="4058"/>
    <lineage>
        <taxon>Eukaryota</taxon>
        <taxon>Viridiplantae</taxon>
        <taxon>Streptophyta</taxon>
        <taxon>Embryophyta</taxon>
        <taxon>Tracheophyta</taxon>
        <taxon>Spermatophyta</taxon>
        <taxon>Magnoliopsida</taxon>
        <taxon>eudicotyledons</taxon>
        <taxon>Gunneridae</taxon>
        <taxon>Pentapetalae</taxon>
        <taxon>asterids</taxon>
        <taxon>lamiids</taxon>
        <taxon>Gentianales</taxon>
        <taxon>Apocynaceae</taxon>
        <taxon>Rauvolfioideae</taxon>
        <taxon>Vinceae</taxon>
        <taxon>Catharanthinae</taxon>
        <taxon>Catharanthus</taxon>
    </lineage>
</organism>
<evidence type="ECO:0000313" key="2">
    <source>
        <dbReference type="Proteomes" id="UP001060085"/>
    </source>
</evidence>
<name>A0ACB9ZT79_CATRO</name>
<evidence type="ECO:0000313" key="1">
    <source>
        <dbReference type="EMBL" id="KAI5650476.1"/>
    </source>
</evidence>
<dbReference type="Proteomes" id="UP001060085">
    <property type="component" value="Linkage Group LG08"/>
</dbReference>
<reference evidence="2" key="1">
    <citation type="journal article" date="2023" name="Nat. Plants">
        <title>Single-cell RNA sequencing provides a high-resolution roadmap for understanding the multicellular compartmentation of specialized metabolism.</title>
        <authorList>
            <person name="Sun S."/>
            <person name="Shen X."/>
            <person name="Li Y."/>
            <person name="Li Y."/>
            <person name="Wang S."/>
            <person name="Li R."/>
            <person name="Zhang H."/>
            <person name="Shen G."/>
            <person name="Guo B."/>
            <person name="Wei J."/>
            <person name="Xu J."/>
            <person name="St-Pierre B."/>
            <person name="Chen S."/>
            <person name="Sun C."/>
        </authorList>
    </citation>
    <scope>NUCLEOTIDE SEQUENCE [LARGE SCALE GENOMIC DNA]</scope>
</reference>
<comment type="caution">
    <text evidence="1">The sequence shown here is derived from an EMBL/GenBank/DDBJ whole genome shotgun (WGS) entry which is preliminary data.</text>
</comment>
<keyword evidence="2" id="KW-1185">Reference proteome</keyword>
<protein>
    <submittedName>
        <fullName evidence="1">Uncharacterized protein</fullName>
    </submittedName>
</protein>
<gene>
    <name evidence="1" type="ORF">M9H77_36481</name>
</gene>
<proteinExistence type="predicted"/>
<sequence>MAKRRGRPAKKNASKIDDAVQNEAVSDKSGDAFHVLEVERQVTAIRALRDVEIEQLRTMLHLLRSYFHKDQLQVPVMQFFKENLPNLSVIKNEKDGKYEVHWKDDEGGLHIDQADGGHIHASLLHRLSMVYQDFSTAMPSLGGFEFSNRSVKTNLLGVDALQIKGFDLEEPSNAHVFELQDKFQTPGATIQRLSIGMTPKTLRLPKPGEMLLSIHGSPLGVYKEDNMEVINEMEDG</sequence>
<dbReference type="EMBL" id="CM044708">
    <property type="protein sequence ID" value="KAI5650476.1"/>
    <property type="molecule type" value="Genomic_DNA"/>
</dbReference>